<keyword evidence="1" id="KW-0067">ATP-binding</keyword>
<dbReference type="InterPro" id="IPR036890">
    <property type="entry name" value="HATPase_C_sf"/>
</dbReference>
<comment type="caution">
    <text evidence="1">The sequence shown here is derived from an EMBL/GenBank/DDBJ whole genome shotgun (WGS) entry which is preliminary data.</text>
</comment>
<evidence type="ECO:0000313" key="1">
    <source>
        <dbReference type="EMBL" id="MDC7677278.1"/>
    </source>
</evidence>
<keyword evidence="2" id="KW-1185">Reference proteome</keyword>
<accession>A0ABT5HM32</accession>
<dbReference type="SUPFAM" id="SSF55874">
    <property type="entry name" value="ATPase domain of HSP90 chaperone/DNA topoisomerase II/histidine kinase"/>
    <property type="match status" value="1"/>
</dbReference>
<proteinExistence type="predicted"/>
<organism evidence="1 2">
    <name type="scientific">Asticcacaulis machinosus</name>
    <dbReference type="NCBI Taxonomy" id="2984211"/>
    <lineage>
        <taxon>Bacteria</taxon>
        <taxon>Pseudomonadati</taxon>
        <taxon>Pseudomonadota</taxon>
        <taxon>Alphaproteobacteria</taxon>
        <taxon>Caulobacterales</taxon>
        <taxon>Caulobacteraceae</taxon>
        <taxon>Asticcacaulis</taxon>
    </lineage>
</organism>
<dbReference type="Proteomes" id="UP001218579">
    <property type="component" value="Unassembled WGS sequence"/>
</dbReference>
<sequence>MPYLAVSALEHGEGLGLSMVAAVAEAHKGRLVIDEGPGRFNDQGPGLRTALVLPPTQG</sequence>
<name>A0ABT5HM32_9CAUL</name>
<protein>
    <submittedName>
        <fullName evidence="1">ATP-binding protein</fullName>
    </submittedName>
</protein>
<dbReference type="EMBL" id="JAQQKV010000003">
    <property type="protein sequence ID" value="MDC7677278.1"/>
    <property type="molecule type" value="Genomic_DNA"/>
</dbReference>
<reference evidence="1 2" key="1">
    <citation type="submission" date="2023-01" db="EMBL/GenBank/DDBJ databases">
        <title>Novel species of the genus Asticcacaulis isolated from rivers.</title>
        <authorList>
            <person name="Lu H."/>
        </authorList>
    </citation>
    <scope>NUCLEOTIDE SEQUENCE [LARGE SCALE GENOMIC DNA]</scope>
    <source>
        <strain evidence="1 2">LKC15W</strain>
    </source>
</reference>
<dbReference type="GO" id="GO:0005524">
    <property type="term" value="F:ATP binding"/>
    <property type="evidence" value="ECO:0007669"/>
    <property type="project" value="UniProtKB-KW"/>
</dbReference>
<keyword evidence="1" id="KW-0547">Nucleotide-binding</keyword>
<gene>
    <name evidence="1" type="ORF">PQU98_14125</name>
</gene>
<evidence type="ECO:0000313" key="2">
    <source>
        <dbReference type="Proteomes" id="UP001218579"/>
    </source>
</evidence>